<sequence>MFGSGEDCLILIQFKLPQISCFTLSLKCFSSDPDSCSHVGIGHLLQFSHPLRAGPVLLTLLFFPQFLHPTEICGLIYSFPLVSYSCPHSTGVLQALLYLRVYSWCVCGTR</sequence>
<comment type="caution">
    <text evidence="1">The sequence shown here is derived from an EMBL/GenBank/DDBJ whole genome shotgun (WGS) entry which is preliminary data.</text>
</comment>
<reference evidence="1" key="1">
    <citation type="submission" date="2025-03" db="EMBL/GenBank/DDBJ databases">
        <authorList>
            <consortium name="ELIXIR-Norway"/>
            <consortium name="Elixir Norway"/>
        </authorList>
    </citation>
    <scope>NUCLEOTIDE SEQUENCE</scope>
</reference>
<evidence type="ECO:0000313" key="2">
    <source>
        <dbReference type="Proteomes" id="UP001162501"/>
    </source>
</evidence>
<accession>A0ACB1KFD5</accession>
<proteinExistence type="predicted"/>
<protein>
    <submittedName>
        <fullName evidence="1">Uncharacterized protein</fullName>
    </submittedName>
</protein>
<organism evidence="1 2">
    <name type="scientific">Rangifer tarandus platyrhynchus</name>
    <name type="common">Svalbard reindeer</name>
    <dbReference type="NCBI Taxonomy" id="3082113"/>
    <lineage>
        <taxon>Eukaryota</taxon>
        <taxon>Metazoa</taxon>
        <taxon>Chordata</taxon>
        <taxon>Craniata</taxon>
        <taxon>Vertebrata</taxon>
        <taxon>Euteleostomi</taxon>
        <taxon>Mammalia</taxon>
        <taxon>Eutheria</taxon>
        <taxon>Laurasiatheria</taxon>
        <taxon>Artiodactyla</taxon>
        <taxon>Ruminantia</taxon>
        <taxon>Pecora</taxon>
        <taxon>Cervidae</taxon>
        <taxon>Odocoileinae</taxon>
        <taxon>Rangifer</taxon>
    </lineage>
</organism>
<gene>
    <name evidence="1" type="ORF">MRATA1EN22A_LOCUS29309</name>
</gene>
<evidence type="ECO:0000313" key="1">
    <source>
        <dbReference type="EMBL" id="CAM9166022.1"/>
    </source>
</evidence>
<name>A0ACB1KFD5_RANTA</name>
<dbReference type="EMBL" id="CATOBB020000477">
    <property type="protein sequence ID" value="CAM9166022.1"/>
    <property type="molecule type" value="Genomic_DNA"/>
</dbReference>
<dbReference type="Proteomes" id="UP001162501">
    <property type="component" value="Unassembled WGS sequence"/>
</dbReference>